<dbReference type="SMART" id="SM00589">
    <property type="entry name" value="PRY"/>
    <property type="match status" value="2"/>
</dbReference>
<dbReference type="InterPro" id="IPR003879">
    <property type="entry name" value="Butyrophylin_SPRY"/>
</dbReference>
<feature type="coiled-coil region" evidence="5">
    <location>
        <begin position="137"/>
        <end position="164"/>
    </location>
</feature>
<comment type="caution">
    <text evidence="8">The sequence shown here is derived from an EMBL/GenBank/DDBJ whole genome shotgun (WGS) entry which is preliminary data.</text>
</comment>
<keyword evidence="2 4" id="KW-0863">Zinc-finger</keyword>
<dbReference type="CDD" id="cd19800">
    <property type="entry name" value="Bbox2_xNF7-like"/>
    <property type="match status" value="2"/>
</dbReference>
<dbReference type="PROSITE" id="PS50188">
    <property type="entry name" value="B302_SPRY"/>
    <property type="match status" value="2"/>
</dbReference>
<dbReference type="InterPro" id="IPR006574">
    <property type="entry name" value="PRY"/>
</dbReference>
<evidence type="ECO:0000256" key="5">
    <source>
        <dbReference type="SAM" id="Coils"/>
    </source>
</evidence>
<dbReference type="SUPFAM" id="SSF57850">
    <property type="entry name" value="RING/U-box"/>
    <property type="match status" value="2"/>
</dbReference>
<name>A0ABQ8MVM5_LABRO</name>
<keyword evidence="1" id="KW-0479">Metal-binding</keyword>
<evidence type="ECO:0000256" key="4">
    <source>
        <dbReference type="PROSITE-ProRule" id="PRU00024"/>
    </source>
</evidence>
<dbReference type="InterPro" id="IPR013083">
    <property type="entry name" value="Znf_RING/FYVE/PHD"/>
</dbReference>
<dbReference type="InterPro" id="IPR013320">
    <property type="entry name" value="ConA-like_dom_sf"/>
</dbReference>
<organism evidence="8 9">
    <name type="scientific">Labeo rohita</name>
    <name type="common">Indian major carp</name>
    <name type="synonym">Cyprinus rohita</name>
    <dbReference type="NCBI Taxonomy" id="84645"/>
    <lineage>
        <taxon>Eukaryota</taxon>
        <taxon>Metazoa</taxon>
        <taxon>Chordata</taxon>
        <taxon>Craniata</taxon>
        <taxon>Vertebrata</taxon>
        <taxon>Euteleostomi</taxon>
        <taxon>Actinopterygii</taxon>
        <taxon>Neopterygii</taxon>
        <taxon>Teleostei</taxon>
        <taxon>Ostariophysi</taxon>
        <taxon>Cypriniformes</taxon>
        <taxon>Cyprinidae</taxon>
        <taxon>Labeoninae</taxon>
        <taxon>Labeonini</taxon>
        <taxon>Labeo</taxon>
    </lineage>
</organism>
<dbReference type="PROSITE" id="PS50119">
    <property type="entry name" value="ZF_BBOX"/>
    <property type="match status" value="2"/>
</dbReference>
<dbReference type="EMBL" id="JACTAM010000003">
    <property type="protein sequence ID" value="KAI2666894.1"/>
    <property type="molecule type" value="Genomic_DNA"/>
</dbReference>
<dbReference type="Gene3D" id="2.60.120.920">
    <property type="match status" value="2"/>
</dbReference>
<dbReference type="SMART" id="SM00336">
    <property type="entry name" value="BBOX"/>
    <property type="match status" value="2"/>
</dbReference>
<protein>
    <submittedName>
        <fullName evidence="8">E3 ubiquitin-protein ligase TRIM35</fullName>
    </submittedName>
</protein>
<dbReference type="InterPro" id="IPR000315">
    <property type="entry name" value="Znf_B-box"/>
</dbReference>
<evidence type="ECO:0000256" key="1">
    <source>
        <dbReference type="ARBA" id="ARBA00022723"/>
    </source>
</evidence>
<gene>
    <name evidence="8" type="ORF">H4Q32_027743</name>
</gene>
<evidence type="ECO:0000256" key="3">
    <source>
        <dbReference type="ARBA" id="ARBA00022833"/>
    </source>
</evidence>
<dbReference type="InterPro" id="IPR050143">
    <property type="entry name" value="TRIM/RBCC"/>
</dbReference>
<dbReference type="PANTHER" id="PTHR24103">
    <property type="entry name" value="E3 UBIQUITIN-PROTEIN LIGASE TRIM"/>
    <property type="match status" value="1"/>
</dbReference>
<feature type="coiled-coil region" evidence="5">
    <location>
        <begin position="633"/>
        <end position="678"/>
    </location>
</feature>
<dbReference type="Gene3D" id="3.30.160.60">
    <property type="entry name" value="Classic Zinc Finger"/>
    <property type="match status" value="2"/>
</dbReference>
<feature type="coiled-coil region" evidence="5">
    <location>
        <begin position="579"/>
        <end position="606"/>
    </location>
</feature>
<dbReference type="InterPro" id="IPR043136">
    <property type="entry name" value="B30.2/SPRY_sf"/>
</dbReference>
<dbReference type="InterPro" id="IPR001870">
    <property type="entry name" value="B30.2/SPRY"/>
</dbReference>
<feature type="domain" description="B30.2/SPRY" evidence="7">
    <location>
        <begin position="785"/>
        <end position="971"/>
    </location>
</feature>
<dbReference type="InterPro" id="IPR003877">
    <property type="entry name" value="SPRY_dom"/>
</dbReference>
<dbReference type="PRINTS" id="PR01407">
    <property type="entry name" value="BUTYPHLNCDUF"/>
</dbReference>
<evidence type="ECO:0000259" key="6">
    <source>
        <dbReference type="PROSITE" id="PS50119"/>
    </source>
</evidence>
<proteinExistence type="predicted"/>
<evidence type="ECO:0000313" key="8">
    <source>
        <dbReference type="EMBL" id="KAI2666894.1"/>
    </source>
</evidence>
<accession>A0ABQ8MVM5</accession>
<sequence>MISPGNLPSRKGAVHFLLSPDIVQNRKRLYRKNHSFCKECLQQFWRTKETQECPVCRELSSHDPPTNFVLKNLCESFLKERNESCSSGSEEICSLHSEKLKLFCLEDKQPVCLVCRDSNQHDNHKFRPISEVVHPCKEKLNTALKSLQEKLKHNENIKEEFEKTVQHMKSQAEHTVRQIKQQFEKLHQFLRDEEEATITALREEEEQNMQMMKEKLEEINRHISTLSHTIKDTEEMMKDNDVCFLKKFLVTMERVQISQPDPQTPSGALIHVPRYLGNLPFRVWKKMQDIVQNTPVILDPNTAHPFLVVSDDLTSVRESENKQLLPNNPERFDIYACVLGSEGFNSGIHCWDVEVKESRCWSAGVTTASNQRKGRDFFNTDVWVVQYDPYGLIDGSFNEFPVEQDLERVRVYLDYDRGTVSFSDPMSGVNNDHYVHYYIQKHSTSNAQSEIFLSNLHPCSAWKQWEGWTVTADLSHSFCKECLQQFWRAKETQECPVCRKLSSHDPPINLVLKNLCKLFLKEKTERRSSGSEEICSLHSEKLKLFCLEDKQLVCLVCRDSQQHENHKFRPIGEEVLSYKKELNKALKSLQEKLKHKENIKGEFEKIVQHIKSQAKHTEHQIKQQFEKLHQFLRDEEEATITALREEEEQKKQMMEEKLQDINRHISALSHTIKDMEEMMKDNDVCFLKKFPVSMERVQISQPDPQTPSGALIHVPRYLGNLPFRVWKKMKDIVQNKSPTQGLSSPDVLSIKAGDIEDSPPLSSAYELLVVWTCAVAKLNSNCPLEKQEELRKSRWTLRTQPPPPVILDPNTADPFLALSDDLTSVRYTENNQPPPDNPERFDSYPCVLGSESFNSGTHCWDVEVKGCQYWSVGVTTASNQRKGWKFLYTDVWSLWYDPYQLVSVFQPRTTFHVKQKRDRVRVYLDYDRGTVSFSDPVTNTHLHTFTTTFTNTVFPFFGSIYHLRILPFNSQ</sequence>
<dbReference type="SUPFAM" id="SSF57845">
    <property type="entry name" value="B-box zinc-binding domain"/>
    <property type="match status" value="2"/>
</dbReference>
<dbReference type="Pfam" id="PF25600">
    <property type="entry name" value="TRIM_CC"/>
    <property type="match status" value="1"/>
</dbReference>
<evidence type="ECO:0000256" key="2">
    <source>
        <dbReference type="ARBA" id="ARBA00022771"/>
    </source>
</evidence>
<evidence type="ECO:0000259" key="7">
    <source>
        <dbReference type="PROSITE" id="PS50188"/>
    </source>
</evidence>
<keyword evidence="5" id="KW-0175">Coiled coil</keyword>
<evidence type="ECO:0000313" key="9">
    <source>
        <dbReference type="Proteomes" id="UP000830375"/>
    </source>
</evidence>
<dbReference type="SUPFAM" id="SSF49899">
    <property type="entry name" value="Concanavalin A-like lectins/glucanases"/>
    <property type="match status" value="2"/>
</dbReference>
<keyword evidence="9" id="KW-1185">Reference proteome</keyword>
<dbReference type="Gene3D" id="3.30.40.10">
    <property type="entry name" value="Zinc/RING finger domain, C3HC4 (zinc finger)"/>
    <property type="match status" value="2"/>
</dbReference>
<dbReference type="Pfam" id="PF00622">
    <property type="entry name" value="SPRY"/>
    <property type="match status" value="2"/>
</dbReference>
<dbReference type="Proteomes" id="UP000830375">
    <property type="component" value="Unassembled WGS sequence"/>
</dbReference>
<dbReference type="Pfam" id="PF13765">
    <property type="entry name" value="PRY"/>
    <property type="match status" value="2"/>
</dbReference>
<feature type="domain" description="B30.2/SPRY" evidence="7">
    <location>
        <begin position="276"/>
        <end position="479"/>
    </location>
</feature>
<keyword evidence="3" id="KW-0862">Zinc</keyword>
<feature type="domain" description="B box-type" evidence="6">
    <location>
        <begin position="530"/>
        <end position="571"/>
    </location>
</feature>
<dbReference type="SMART" id="SM00449">
    <property type="entry name" value="SPRY"/>
    <property type="match status" value="1"/>
</dbReference>
<reference evidence="8 9" key="1">
    <citation type="submission" date="2022-01" db="EMBL/GenBank/DDBJ databases">
        <title>A high-quality chromosome-level genome assembly of rohu carp, Labeo rohita.</title>
        <authorList>
            <person name="Arick M.A. II"/>
            <person name="Hsu C.-Y."/>
            <person name="Magbanua Z."/>
            <person name="Pechanova O."/>
            <person name="Grover C."/>
            <person name="Miller E."/>
            <person name="Thrash A."/>
            <person name="Ezzel L."/>
            <person name="Alam S."/>
            <person name="Benzie J."/>
            <person name="Hamilton M."/>
            <person name="Karsi A."/>
            <person name="Lawrence M.L."/>
            <person name="Peterson D.G."/>
        </authorList>
    </citation>
    <scope>NUCLEOTIDE SEQUENCE [LARGE SCALE GENOMIC DNA]</scope>
    <source>
        <strain evidence="9">BAU-BD-2019</strain>
        <tissue evidence="8">Blood</tissue>
    </source>
</reference>
<dbReference type="InterPro" id="IPR058030">
    <property type="entry name" value="TRIM8/14/16/25/29/45/65_CC"/>
</dbReference>
<feature type="domain" description="B box-type" evidence="6">
    <location>
        <begin position="88"/>
        <end position="129"/>
    </location>
</feature>
<dbReference type="Pfam" id="PF00643">
    <property type="entry name" value="zf-B_box"/>
    <property type="match status" value="2"/>
</dbReference>